<feature type="region of interest" description="Disordered" evidence="1">
    <location>
        <begin position="297"/>
        <end position="317"/>
    </location>
</feature>
<evidence type="ECO:0000256" key="1">
    <source>
        <dbReference type="SAM" id="MobiDB-lite"/>
    </source>
</evidence>
<dbReference type="OrthoDB" id="45365at2759"/>
<evidence type="ECO:0000313" key="2">
    <source>
        <dbReference type="EMBL" id="KAG2491103.1"/>
    </source>
</evidence>
<protein>
    <recommendedName>
        <fullName evidence="4">BACK domain-containing protein</fullName>
    </recommendedName>
</protein>
<reference evidence="2" key="1">
    <citation type="journal article" date="2020" name="bioRxiv">
        <title>Comparative genomics of Chlamydomonas.</title>
        <authorList>
            <person name="Craig R.J."/>
            <person name="Hasan A.R."/>
            <person name="Ness R.W."/>
            <person name="Keightley P.D."/>
        </authorList>
    </citation>
    <scope>NUCLEOTIDE SEQUENCE</scope>
    <source>
        <strain evidence="2">CCAP 11/70</strain>
    </source>
</reference>
<organism evidence="2 3">
    <name type="scientific">Edaphochlamys debaryana</name>
    <dbReference type="NCBI Taxonomy" id="47281"/>
    <lineage>
        <taxon>Eukaryota</taxon>
        <taxon>Viridiplantae</taxon>
        <taxon>Chlorophyta</taxon>
        <taxon>core chlorophytes</taxon>
        <taxon>Chlorophyceae</taxon>
        <taxon>CS clade</taxon>
        <taxon>Chlamydomonadales</taxon>
        <taxon>Chlamydomonadales incertae sedis</taxon>
        <taxon>Edaphochlamys</taxon>
    </lineage>
</organism>
<gene>
    <name evidence="2" type="ORF">HYH03_010547</name>
</gene>
<dbReference type="AlphaFoldDB" id="A0A835XVQ7"/>
<comment type="caution">
    <text evidence="2">The sequence shown here is derived from an EMBL/GenBank/DDBJ whole genome shotgun (WGS) entry which is preliminary data.</text>
</comment>
<name>A0A835XVQ7_9CHLO</name>
<proteinExistence type="predicted"/>
<keyword evidence="3" id="KW-1185">Reference proteome</keyword>
<dbReference type="Proteomes" id="UP000612055">
    <property type="component" value="Unassembled WGS sequence"/>
</dbReference>
<evidence type="ECO:0000313" key="3">
    <source>
        <dbReference type="Proteomes" id="UP000612055"/>
    </source>
</evidence>
<dbReference type="EMBL" id="JAEHOE010000056">
    <property type="protein sequence ID" value="KAG2491103.1"/>
    <property type="molecule type" value="Genomic_DNA"/>
</dbReference>
<sequence length="340" mass="37207">MWALHSELYTPALVRHFGDALAALNWPTLREQLLKLPAAGVEALLESEAFGTDSEDSILTLLATWMRANWEDTDGDDRERLSGLVRLAQLSRHVASCVLLPLCIYYDVMDEDEPAAWFPVSSAHALLLGTYASSLPLQQQKIRNALPSPAWCNMSPRPQCMPDEGLSYEWAITGEELQAALAGEDEDEAAWVYARINGRTRGIVASGLSWRVAIEHEANSEAAGLYLRPALPAAFQVEGWRLGPLGDHHQLPLPIRLTGPIRLYCRRAGEEDGGISVNFDDKDAINLNEGYGKDDAVPLAEAPADEPSPDPLAPWAPYLHEGTIRGSLVLLPSEGRRSGA</sequence>
<accession>A0A835XVQ7</accession>
<evidence type="ECO:0008006" key="4">
    <source>
        <dbReference type="Google" id="ProtNLM"/>
    </source>
</evidence>